<evidence type="ECO:0000256" key="8">
    <source>
        <dbReference type="ARBA" id="ARBA00023136"/>
    </source>
</evidence>
<reference evidence="12 13" key="1">
    <citation type="submission" date="2024-06" db="EMBL/GenBank/DDBJ databases">
        <title>A chromosome level genome sequence of Diviner's sage (Salvia divinorum).</title>
        <authorList>
            <person name="Ford S.A."/>
            <person name="Ro D.-K."/>
            <person name="Ness R.W."/>
            <person name="Phillips M.A."/>
        </authorList>
    </citation>
    <scope>NUCLEOTIDE SEQUENCE [LARGE SCALE GENOMIC DNA]</scope>
    <source>
        <strain evidence="12">SAF-2024a</strain>
        <tissue evidence="12">Leaf</tissue>
    </source>
</reference>
<keyword evidence="3" id="KW-1003">Cell membrane</keyword>
<evidence type="ECO:0000256" key="10">
    <source>
        <dbReference type="ARBA" id="ARBA00023180"/>
    </source>
</evidence>
<evidence type="ECO:0000256" key="3">
    <source>
        <dbReference type="ARBA" id="ARBA00022475"/>
    </source>
</evidence>
<dbReference type="PANTHER" id="PTHR27004">
    <property type="entry name" value="RECEPTOR-LIKE PROTEIN 12 ISOFORM X1"/>
    <property type="match status" value="1"/>
</dbReference>
<evidence type="ECO:0000313" key="13">
    <source>
        <dbReference type="Proteomes" id="UP001567538"/>
    </source>
</evidence>
<evidence type="ECO:0000313" key="12">
    <source>
        <dbReference type="EMBL" id="KAL1538491.1"/>
    </source>
</evidence>
<dbReference type="SUPFAM" id="SSF52058">
    <property type="entry name" value="L domain-like"/>
    <property type="match status" value="1"/>
</dbReference>
<keyword evidence="6" id="KW-0677">Repeat</keyword>
<dbReference type="InterPro" id="IPR032675">
    <property type="entry name" value="LRR_dom_sf"/>
</dbReference>
<evidence type="ECO:0000256" key="2">
    <source>
        <dbReference type="ARBA" id="ARBA00009592"/>
    </source>
</evidence>
<evidence type="ECO:0000256" key="1">
    <source>
        <dbReference type="ARBA" id="ARBA00004251"/>
    </source>
</evidence>
<keyword evidence="4" id="KW-0433">Leucine-rich repeat</keyword>
<evidence type="ECO:0000256" key="6">
    <source>
        <dbReference type="ARBA" id="ARBA00022737"/>
    </source>
</evidence>
<sequence length="317" mass="35702">MDCRLQYLKLSNNALEGKIPESLKSCRSLQFVNVGNNMIDDTFPCSLSSTLRVLVLHSNRFHGEESIDFSSWRAMSIRSPGEYSMVNMFNSSSSSVALIIKGLHLELQKILPDFGSIDFSSNSFYGEIPNAVGDLTLLHHVNFSHNALNGSIPKSFGRLRGLESLDLSGNQLAGLIPVELGELTFLEVLNLSYNKLVGMIPKGRQLQTFPVESFEGNTGLCGFPLRESCSHSDGIDSDHDDVEEKREIEWEYVSVAIGYVVALGIIVWLLLFYRSFSVKYFDILDEVVEEICDGRNRRQRRARARARRVEANRARRQ</sequence>
<dbReference type="Gene3D" id="3.80.10.10">
    <property type="entry name" value="Ribonuclease Inhibitor"/>
    <property type="match status" value="1"/>
</dbReference>
<evidence type="ECO:0000256" key="5">
    <source>
        <dbReference type="ARBA" id="ARBA00022692"/>
    </source>
</evidence>
<comment type="similarity">
    <text evidence="2">Belongs to the RLP family.</text>
</comment>
<dbReference type="PANTHER" id="PTHR27004:SF463">
    <property type="entry name" value="RECEPTOR-LIKE PROTEIN 12"/>
    <property type="match status" value="1"/>
</dbReference>
<evidence type="ECO:0000256" key="9">
    <source>
        <dbReference type="ARBA" id="ARBA00023170"/>
    </source>
</evidence>
<keyword evidence="5 11" id="KW-0812">Transmembrane</keyword>
<organism evidence="12 13">
    <name type="scientific">Salvia divinorum</name>
    <name type="common">Maria pastora</name>
    <name type="synonym">Diviner's sage</name>
    <dbReference type="NCBI Taxonomy" id="28513"/>
    <lineage>
        <taxon>Eukaryota</taxon>
        <taxon>Viridiplantae</taxon>
        <taxon>Streptophyta</taxon>
        <taxon>Embryophyta</taxon>
        <taxon>Tracheophyta</taxon>
        <taxon>Spermatophyta</taxon>
        <taxon>Magnoliopsida</taxon>
        <taxon>eudicotyledons</taxon>
        <taxon>Gunneridae</taxon>
        <taxon>Pentapetalae</taxon>
        <taxon>asterids</taxon>
        <taxon>lamiids</taxon>
        <taxon>Lamiales</taxon>
        <taxon>Lamiaceae</taxon>
        <taxon>Nepetoideae</taxon>
        <taxon>Mentheae</taxon>
        <taxon>Salviinae</taxon>
        <taxon>Salvia</taxon>
        <taxon>Salvia subgen. Calosphace</taxon>
    </lineage>
</organism>
<comment type="caution">
    <text evidence="12">The sequence shown here is derived from an EMBL/GenBank/DDBJ whole genome shotgun (WGS) entry which is preliminary data.</text>
</comment>
<keyword evidence="7 11" id="KW-1133">Transmembrane helix</keyword>
<dbReference type="Proteomes" id="UP001567538">
    <property type="component" value="Unassembled WGS sequence"/>
</dbReference>
<evidence type="ECO:0000256" key="7">
    <source>
        <dbReference type="ARBA" id="ARBA00022989"/>
    </source>
</evidence>
<evidence type="ECO:0000256" key="4">
    <source>
        <dbReference type="ARBA" id="ARBA00022614"/>
    </source>
</evidence>
<dbReference type="AlphaFoldDB" id="A0ABD1G300"/>
<protein>
    <submittedName>
        <fullName evidence="12">Receptor like protein 22</fullName>
    </submittedName>
</protein>
<accession>A0ABD1G300</accession>
<dbReference type="EMBL" id="JBEAFC010000010">
    <property type="protein sequence ID" value="KAL1538491.1"/>
    <property type="molecule type" value="Genomic_DNA"/>
</dbReference>
<keyword evidence="10" id="KW-0325">Glycoprotein</keyword>
<dbReference type="Pfam" id="PF13855">
    <property type="entry name" value="LRR_8"/>
    <property type="match status" value="1"/>
</dbReference>
<proteinExistence type="inferred from homology"/>
<evidence type="ECO:0000256" key="11">
    <source>
        <dbReference type="SAM" id="Phobius"/>
    </source>
</evidence>
<name>A0ABD1G300_SALDI</name>
<dbReference type="InterPro" id="IPR001611">
    <property type="entry name" value="Leu-rich_rpt"/>
</dbReference>
<comment type="subcellular location">
    <subcellularLocation>
        <location evidence="1">Cell membrane</location>
        <topology evidence="1">Single-pass type I membrane protein</topology>
    </subcellularLocation>
</comment>
<gene>
    <name evidence="12" type="primary">RLP22</name>
    <name evidence="12" type="ORF">AAHA92_27235</name>
</gene>
<keyword evidence="13" id="KW-1185">Reference proteome</keyword>
<keyword evidence="9 12" id="KW-0675">Receptor</keyword>
<keyword evidence="8 11" id="KW-0472">Membrane</keyword>
<dbReference type="FunFam" id="3.80.10.10:FF:000111">
    <property type="entry name" value="LRR receptor-like serine/threonine-protein kinase ERECTA"/>
    <property type="match status" value="1"/>
</dbReference>
<feature type="transmembrane region" description="Helical" evidence="11">
    <location>
        <begin position="252"/>
        <end position="273"/>
    </location>
</feature>
<dbReference type="Pfam" id="PF00560">
    <property type="entry name" value="LRR_1"/>
    <property type="match status" value="2"/>
</dbReference>
<dbReference type="PRINTS" id="PR00019">
    <property type="entry name" value="LEURICHRPT"/>
</dbReference>
<dbReference type="GO" id="GO:0005886">
    <property type="term" value="C:plasma membrane"/>
    <property type="evidence" value="ECO:0007669"/>
    <property type="project" value="UniProtKB-SubCell"/>
</dbReference>